<accession>A0A431WU00</accession>
<name>A0A431WU00_9GAMM</name>
<comment type="caution">
    <text evidence="1">The sequence shown here is derived from an EMBL/GenBank/DDBJ whole genome shotgun (WGS) entry which is preliminary data.</text>
</comment>
<dbReference type="EMBL" id="RXNU01000006">
    <property type="protein sequence ID" value="RTR38604.1"/>
    <property type="molecule type" value="Genomic_DNA"/>
</dbReference>
<proteinExistence type="predicted"/>
<gene>
    <name evidence="1" type="ORF">EKG38_13960</name>
</gene>
<sequence>MPEINTQNEFDREILLRLHTYNRGQRLEVQYQSRGVKRATFEQRDTHEKHIALFNSILVTALNGRAQGYELPGELTDILLEYMVGQAAGEMEEQVIVELRKINFAKIAFFEGDEYRRATFFFLKGHRIGREQLSIQSSMNKESWLLKYAKELKAADEKDLLRMFSGYKDALTGKNLKVKDVDDFLCEEFLLQDKSIKNRKKNYMINSMIREYLNELKAESNSTP</sequence>
<keyword evidence="2" id="KW-1185">Reference proteome</keyword>
<evidence type="ECO:0000313" key="2">
    <source>
        <dbReference type="Proteomes" id="UP000267448"/>
    </source>
</evidence>
<reference evidence="1 2" key="1">
    <citation type="submission" date="2018-12" db="EMBL/GenBank/DDBJ databases">
        <authorList>
            <person name="Yu L."/>
        </authorList>
    </citation>
    <scope>NUCLEOTIDE SEQUENCE [LARGE SCALE GENOMIC DNA]</scope>
    <source>
        <strain evidence="1 2">HAW-EB2</strain>
    </source>
</reference>
<dbReference type="RefSeq" id="WP_126520835.1">
    <property type="nucleotide sequence ID" value="NZ_RXNU01000006.1"/>
</dbReference>
<evidence type="ECO:0000313" key="1">
    <source>
        <dbReference type="EMBL" id="RTR38604.1"/>
    </source>
</evidence>
<dbReference type="Proteomes" id="UP000267448">
    <property type="component" value="Unassembled WGS sequence"/>
</dbReference>
<protein>
    <submittedName>
        <fullName evidence="1">Uncharacterized protein</fullName>
    </submittedName>
</protein>
<organism evidence="1 2">
    <name type="scientific">Shewanella canadensis</name>
    <dbReference type="NCBI Taxonomy" id="271096"/>
    <lineage>
        <taxon>Bacteria</taxon>
        <taxon>Pseudomonadati</taxon>
        <taxon>Pseudomonadota</taxon>
        <taxon>Gammaproteobacteria</taxon>
        <taxon>Alteromonadales</taxon>
        <taxon>Shewanellaceae</taxon>
        <taxon>Shewanella</taxon>
    </lineage>
</organism>
<dbReference type="AlphaFoldDB" id="A0A431WU00"/>